<dbReference type="SUPFAM" id="SSF55144">
    <property type="entry name" value="LigT-like"/>
    <property type="match status" value="1"/>
</dbReference>
<evidence type="ECO:0000313" key="1">
    <source>
        <dbReference type="EMBL" id="KIU25377.1"/>
    </source>
</evidence>
<evidence type="ECO:0008006" key="3">
    <source>
        <dbReference type="Google" id="ProtNLM"/>
    </source>
</evidence>
<dbReference type="RefSeq" id="WP_043940743.1">
    <property type="nucleotide sequence ID" value="NZ_JADNDI010000043.1"/>
</dbReference>
<reference evidence="1 2" key="1">
    <citation type="journal article" date="2015" name="Microbiology (Mosc.)">
        <title>Genomics of the Weissella cibaria species with an examination of its metabolic traits.</title>
        <authorList>
            <person name="Lynch K.M."/>
            <person name="Lucid A."/>
            <person name="Arendt E.K."/>
            <person name="Sleator R.D."/>
            <person name="Lucey B."/>
            <person name="Coffey A."/>
        </authorList>
    </citation>
    <scope>NUCLEOTIDE SEQUENCE [LARGE SCALE GENOMIC DNA]</scope>
    <source>
        <strain evidence="1 2">AB3b</strain>
    </source>
</reference>
<dbReference type="PATRIC" id="fig|137591.24.peg.499"/>
<dbReference type="Gene3D" id="3.90.1140.10">
    <property type="entry name" value="Cyclic phosphodiesterase"/>
    <property type="match status" value="1"/>
</dbReference>
<sequence>MQVSIMLTTQSAELDTIRSHYDSLADFVPAHLSLVFPQPLSQLQTSMLTDIQEIVQALPETTFFTTHLLPDYDYHNLLLVLDDPKNSLKELHQALYSLSYFEPFLRRDIPFTPHITIARNQTKSQLDQLAHELMSKTIGLSVTFDTLVFEQIAENDQSIPLLKCHLT</sequence>
<accession>A0A0D1M3A4</accession>
<dbReference type="Pfam" id="PF13563">
    <property type="entry name" value="2_5_RNA_ligase2"/>
    <property type="match status" value="1"/>
</dbReference>
<evidence type="ECO:0000313" key="2">
    <source>
        <dbReference type="Proteomes" id="UP000032289"/>
    </source>
</evidence>
<comment type="caution">
    <text evidence="1">The sequence shown here is derived from an EMBL/GenBank/DDBJ whole genome shotgun (WGS) entry which is preliminary data.</text>
</comment>
<gene>
    <name evidence="1" type="ORF">ab3b_00514</name>
</gene>
<name>A0A0D1M3A4_9LACO</name>
<proteinExistence type="predicted"/>
<dbReference type="Proteomes" id="UP000032289">
    <property type="component" value="Unassembled WGS sequence"/>
</dbReference>
<dbReference type="AlphaFoldDB" id="A0A0D1M3A4"/>
<dbReference type="EMBL" id="JWHT01000012">
    <property type="protein sequence ID" value="KIU25377.1"/>
    <property type="molecule type" value="Genomic_DNA"/>
</dbReference>
<organism evidence="1 2">
    <name type="scientific">Weissella cibaria</name>
    <dbReference type="NCBI Taxonomy" id="137591"/>
    <lineage>
        <taxon>Bacteria</taxon>
        <taxon>Bacillati</taxon>
        <taxon>Bacillota</taxon>
        <taxon>Bacilli</taxon>
        <taxon>Lactobacillales</taxon>
        <taxon>Lactobacillaceae</taxon>
        <taxon>Weissella</taxon>
    </lineage>
</organism>
<protein>
    <recommendedName>
        <fullName evidence="3">2'-5' RNA ligase family protein</fullName>
    </recommendedName>
</protein>
<dbReference type="InterPro" id="IPR009097">
    <property type="entry name" value="Cyclic_Pdiesterase"/>
</dbReference>